<accession>A0ABZ2FE46</accession>
<keyword evidence="3" id="KW-0997">Cell inner membrane</keyword>
<keyword evidence="6 7" id="KW-0012">Acyltransferase</keyword>
<keyword evidence="8" id="KW-1185">Reference proteome</keyword>
<evidence type="ECO:0000256" key="4">
    <source>
        <dbReference type="ARBA" id="ARBA00022679"/>
    </source>
</evidence>
<dbReference type="RefSeq" id="WP_338538153.1">
    <property type="nucleotide sequence ID" value="NZ_CP104874.1"/>
</dbReference>
<evidence type="ECO:0000256" key="1">
    <source>
        <dbReference type="ARBA" id="ARBA00004533"/>
    </source>
</evidence>
<comment type="subcellular location">
    <subcellularLocation>
        <location evidence="1">Cell inner membrane</location>
    </subcellularLocation>
</comment>
<keyword evidence="2" id="KW-1003">Cell membrane</keyword>
<evidence type="ECO:0000256" key="2">
    <source>
        <dbReference type="ARBA" id="ARBA00022475"/>
    </source>
</evidence>
<dbReference type="Proteomes" id="UP001381003">
    <property type="component" value="Chromosome"/>
</dbReference>
<sequence length="311" mass="34388">MTRLRRRVTVWAFLLAWRVLRVLPTGVAYRLFDLAADRTYAGNGAPVQRLRANYARVRPELTPAQLEELVAKGVRAALRYYVEAFRLPAVRGDRVDSIVRYEGAMPELKSHLLAGRPVLCFLGHTGNWDLAGVWCARHLGTVVTVAERLEPEEMFRAFLDYREGLGMVIHPAERGTFAKLRAQLETGDPVVMPLLADRDLSSSGIEVDLCGHRARVAAGPAALAVESGYPLYPVTLRHERVGRTWGMVVTIHDAVDVPPAGDPGAVAHATQACADAFGRAITEHTQDWHMMQRVFVEDLDPARPAAREEAA</sequence>
<evidence type="ECO:0000256" key="6">
    <source>
        <dbReference type="ARBA" id="ARBA00023315"/>
    </source>
</evidence>
<dbReference type="GO" id="GO:0016746">
    <property type="term" value="F:acyltransferase activity"/>
    <property type="evidence" value="ECO:0007669"/>
    <property type="project" value="UniProtKB-KW"/>
</dbReference>
<protein>
    <submittedName>
        <fullName evidence="7">Phosphatidylinositol mannoside acyltransferase</fullName>
    </submittedName>
</protein>
<reference evidence="7 8" key="1">
    <citation type="submission" date="2022-09" db="EMBL/GenBank/DDBJ databases">
        <title>Complete genome sequence of Janibacter terrae strain COS04-44, PCL-degrading bacteria isolated from oil spilled coast.</title>
        <authorList>
            <person name="Park H."/>
            <person name="Kim J.Y."/>
            <person name="An S.H."/>
            <person name="Lee C.M."/>
            <person name="Weon H.-Y."/>
        </authorList>
    </citation>
    <scope>NUCLEOTIDE SEQUENCE [LARGE SCALE GENOMIC DNA]</scope>
    <source>
        <strain evidence="7 8">COS04-44</strain>
    </source>
</reference>
<dbReference type="PANTHER" id="PTHR30606:SF10">
    <property type="entry name" value="PHOSPHATIDYLINOSITOL MANNOSIDE ACYLTRANSFERASE"/>
    <property type="match status" value="1"/>
</dbReference>
<organism evidence="7 8">
    <name type="scientific">Janibacter terrae</name>
    <dbReference type="NCBI Taxonomy" id="103817"/>
    <lineage>
        <taxon>Bacteria</taxon>
        <taxon>Bacillati</taxon>
        <taxon>Actinomycetota</taxon>
        <taxon>Actinomycetes</taxon>
        <taxon>Micrococcales</taxon>
        <taxon>Intrasporangiaceae</taxon>
        <taxon>Janibacter</taxon>
    </lineage>
</organism>
<evidence type="ECO:0000256" key="3">
    <source>
        <dbReference type="ARBA" id="ARBA00022519"/>
    </source>
</evidence>
<evidence type="ECO:0000313" key="7">
    <source>
        <dbReference type="EMBL" id="WWF05049.1"/>
    </source>
</evidence>
<proteinExistence type="predicted"/>
<gene>
    <name evidence="7" type="ORF">N5P18_15510</name>
</gene>
<dbReference type="NCBIfam" id="NF005919">
    <property type="entry name" value="PRK07920.1"/>
    <property type="match status" value="1"/>
</dbReference>
<evidence type="ECO:0000313" key="8">
    <source>
        <dbReference type="Proteomes" id="UP001381003"/>
    </source>
</evidence>
<dbReference type="Pfam" id="PF03279">
    <property type="entry name" value="Lip_A_acyltrans"/>
    <property type="match status" value="1"/>
</dbReference>
<keyword evidence="4" id="KW-0808">Transferase</keyword>
<evidence type="ECO:0000256" key="5">
    <source>
        <dbReference type="ARBA" id="ARBA00023136"/>
    </source>
</evidence>
<keyword evidence="5" id="KW-0472">Membrane</keyword>
<dbReference type="CDD" id="cd07984">
    <property type="entry name" value="LPLAT_LABLAT-like"/>
    <property type="match status" value="1"/>
</dbReference>
<dbReference type="InterPro" id="IPR004960">
    <property type="entry name" value="LipA_acyltrans"/>
</dbReference>
<dbReference type="EMBL" id="CP104874">
    <property type="protein sequence ID" value="WWF05049.1"/>
    <property type="molecule type" value="Genomic_DNA"/>
</dbReference>
<dbReference type="PANTHER" id="PTHR30606">
    <property type="entry name" value="LIPID A BIOSYNTHESIS LAUROYL ACYLTRANSFERASE"/>
    <property type="match status" value="1"/>
</dbReference>
<name>A0ABZ2FE46_9MICO</name>